<sequence length="599" mass="67980">MNRSASAVSAGRNDACPCGSGLKYKKCCATRDEQARAEVSRQAALQSVLRDFFTTHPRPSEQKALSAWKNEWAPRLQAAYGAEKTDAVVGDTFFFGEAVDTWNAFVQDQSAKADNAAIADTLKGWNDPQFAVFRIMGKESHVFGAAKAAGSDSDPGLSVRASEVLSGDLFELRVDDSFRPQPGMIVLGFWLPGITPDAPKFALNSLVLIEEPDDEAVLRLERLRSEWNDLQLNSFYRSRIADVYEAFGESVAADLSPEELPESITEAIRRLDNFLIRHDVKHDRLMDITFRFLKRKRQTPDAGTAAAAAISFGLAEGWLTNDWDAERLTEKFGAKPQDVKRLVQEMADFERKTAVYEEKEEIIGFRIGTDPMPDEFRQWRLYMHIKDLDIQGEAALRRQMDYFSGIPYIPVSAQEEAQLRAYEAYMARDLEFRTEKWTEARRLHPDNADVLLLAAEFEQDASMRLNLLERAEQSALESFEADIQPPWLHMPNRPYLRALMRRALHDWENGLRDEAFERFYKLLRLNPADHQGARYPALSALIARGDLKAAAGLLAHYAEGAGDNAIYRWFDWVIQYREDRLGAEAEKLYRAAVEANPYT</sequence>
<name>A0ABQ1ZP95_9BACL</name>
<dbReference type="InterPro" id="IPR004027">
    <property type="entry name" value="SEC_C_motif"/>
</dbReference>
<accession>A0ABQ1ZP95</accession>
<proteinExistence type="predicted"/>
<gene>
    <name evidence="1" type="ORF">GCM10007362_05650</name>
</gene>
<dbReference type="Proteomes" id="UP000605427">
    <property type="component" value="Unassembled WGS sequence"/>
</dbReference>
<comment type="caution">
    <text evidence="1">The sequence shown here is derived from an EMBL/GenBank/DDBJ whole genome shotgun (WGS) entry which is preliminary data.</text>
</comment>
<evidence type="ECO:0000313" key="1">
    <source>
        <dbReference type="EMBL" id="GGH70001.1"/>
    </source>
</evidence>
<dbReference type="Gene3D" id="3.10.450.50">
    <property type="match status" value="1"/>
</dbReference>
<evidence type="ECO:0008006" key="3">
    <source>
        <dbReference type="Google" id="ProtNLM"/>
    </source>
</evidence>
<reference evidence="2" key="1">
    <citation type="journal article" date="2019" name="Int. J. Syst. Evol. Microbiol.">
        <title>The Global Catalogue of Microorganisms (GCM) 10K type strain sequencing project: providing services to taxonomists for standard genome sequencing and annotation.</title>
        <authorList>
            <consortium name="The Broad Institute Genomics Platform"/>
            <consortium name="The Broad Institute Genome Sequencing Center for Infectious Disease"/>
            <person name="Wu L."/>
            <person name="Ma J."/>
        </authorList>
    </citation>
    <scope>NUCLEOTIDE SEQUENCE [LARGE SCALE GENOMIC DNA]</scope>
    <source>
        <strain evidence="2">CCM 8702</strain>
    </source>
</reference>
<dbReference type="SUPFAM" id="SSF103642">
    <property type="entry name" value="Sec-C motif"/>
    <property type="match status" value="1"/>
</dbReference>
<protein>
    <recommendedName>
        <fullName evidence="3">SEC-C domain-containing protein</fullName>
    </recommendedName>
</protein>
<dbReference type="RefSeq" id="WP_172238768.1">
    <property type="nucleotide sequence ID" value="NZ_BMDD01000001.1"/>
</dbReference>
<evidence type="ECO:0000313" key="2">
    <source>
        <dbReference type="Proteomes" id="UP000605427"/>
    </source>
</evidence>
<dbReference type="EMBL" id="BMDD01000001">
    <property type="protein sequence ID" value="GGH70001.1"/>
    <property type="molecule type" value="Genomic_DNA"/>
</dbReference>
<dbReference type="Pfam" id="PF02810">
    <property type="entry name" value="SEC-C"/>
    <property type="match status" value="1"/>
</dbReference>
<organism evidence="1 2">
    <name type="scientific">Saccharibacillus endophyticus</name>
    <dbReference type="NCBI Taxonomy" id="2060666"/>
    <lineage>
        <taxon>Bacteria</taxon>
        <taxon>Bacillati</taxon>
        <taxon>Bacillota</taxon>
        <taxon>Bacilli</taxon>
        <taxon>Bacillales</taxon>
        <taxon>Paenibacillaceae</taxon>
        <taxon>Saccharibacillus</taxon>
    </lineage>
</organism>
<keyword evidence="2" id="KW-1185">Reference proteome</keyword>